<keyword evidence="1" id="KW-0812">Transmembrane</keyword>
<dbReference type="AlphaFoldDB" id="A0A1G8XRF4"/>
<keyword evidence="3" id="KW-1185">Reference proteome</keyword>
<feature type="transmembrane region" description="Helical" evidence="1">
    <location>
        <begin position="41"/>
        <end position="65"/>
    </location>
</feature>
<accession>A0A1G8XRF4</accession>
<feature type="transmembrane region" description="Helical" evidence="1">
    <location>
        <begin position="12"/>
        <end position="35"/>
    </location>
</feature>
<proteinExistence type="predicted"/>
<dbReference type="Proteomes" id="UP000199580">
    <property type="component" value="Unassembled WGS sequence"/>
</dbReference>
<keyword evidence="1" id="KW-1133">Transmembrane helix</keyword>
<organism evidence="2 3">
    <name type="scientific">Flavobacterium noncentrifugens</name>
    <dbReference type="NCBI Taxonomy" id="1128970"/>
    <lineage>
        <taxon>Bacteria</taxon>
        <taxon>Pseudomonadati</taxon>
        <taxon>Bacteroidota</taxon>
        <taxon>Flavobacteriia</taxon>
        <taxon>Flavobacteriales</taxon>
        <taxon>Flavobacteriaceae</taxon>
        <taxon>Flavobacterium</taxon>
    </lineage>
</organism>
<protein>
    <submittedName>
        <fullName evidence="2">Uncharacterized protein</fullName>
    </submittedName>
</protein>
<reference evidence="2 3" key="1">
    <citation type="submission" date="2016-10" db="EMBL/GenBank/DDBJ databases">
        <authorList>
            <person name="de Groot N.N."/>
        </authorList>
    </citation>
    <scope>NUCLEOTIDE SEQUENCE [LARGE SCALE GENOMIC DNA]</scope>
    <source>
        <strain evidence="2 3">CGMCC 1.10076</strain>
    </source>
</reference>
<dbReference type="EMBL" id="FNEZ01000003">
    <property type="protein sequence ID" value="SDJ93139.1"/>
    <property type="molecule type" value="Genomic_DNA"/>
</dbReference>
<dbReference type="RefSeq" id="WP_139171729.1">
    <property type="nucleotide sequence ID" value="NZ_BKAI01000023.1"/>
</dbReference>
<name>A0A1G8XRF4_9FLAO</name>
<keyword evidence="1" id="KW-0472">Membrane</keyword>
<dbReference type="STRING" id="1128970.SAMN04487935_2033"/>
<sequence>MKQINFNRYQFFGKLIIQIVLVCLLILCLYCFVFPRTKDNFFALLCFAIFIVLMNFFIFVQLYYLPIGVIIDQETSSLEVKYLFRKSFIKNSDIDSFAQTSIYTKSSQYDGILITLKSKMKVLFSDFNLNDYKAIADYLKMNEIKNSGEEKFRFVSYYRQKILNGIA</sequence>
<evidence type="ECO:0000313" key="2">
    <source>
        <dbReference type="EMBL" id="SDJ93139.1"/>
    </source>
</evidence>
<evidence type="ECO:0000256" key="1">
    <source>
        <dbReference type="SAM" id="Phobius"/>
    </source>
</evidence>
<gene>
    <name evidence="2" type="ORF">SAMN04487935_2033</name>
</gene>
<evidence type="ECO:0000313" key="3">
    <source>
        <dbReference type="Proteomes" id="UP000199580"/>
    </source>
</evidence>